<gene>
    <name evidence="2" type="ORF">LNKW23_37300</name>
</gene>
<dbReference type="Pfam" id="PF13738">
    <property type="entry name" value="Pyr_redox_3"/>
    <property type="match status" value="1"/>
</dbReference>
<evidence type="ECO:0000313" key="3">
    <source>
        <dbReference type="Proteomes" id="UP001239909"/>
    </source>
</evidence>
<dbReference type="PROSITE" id="PS51257">
    <property type="entry name" value="PROKAR_LIPOPROTEIN"/>
    <property type="match status" value="1"/>
</dbReference>
<name>A0ABQ6LMS1_9RHOB</name>
<dbReference type="Gene3D" id="3.50.50.60">
    <property type="entry name" value="FAD/NAD(P)-binding domain"/>
    <property type="match status" value="2"/>
</dbReference>
<reference evidence="2 3" key="1">
    <citation type="submission" date="2023-04" db="EMBL/GenBank/DDBJ databases">
        <title>Marinoamorphus aggregata gen. nov., sp. Nov., isolate from tissue of brittle star Ophioplocus japonicus.</title>
        <authorList>
            <person name="Kawano K."/>
            <person name="Sawayama S."/>
            <person name="Nakagawa S."/>
        </authorList>
    </citation>
    <scope>NUCLEOTIDE SEQUENCE [LARGE SCALE GENOMIC DNA]</scope>
    <source>
        <strain evidence="2 3">NKW23</strain>
    </source>
</reference>
<dbReference type="SUPFAM" id="SSF51905">
    <property type="entry name" value="FAD/NAD(P)-binding domain"/>
    <property type="match status" value="2"/>
</dbReference>
<evidence type="ECO:0000256" key="1">
    <source>
        <dbReference type="ARBA" id="ARBA00023002"/>
    </source>
</evidence>
<dbReference type="PRINTS" id="PR00469">
    <property type="entry name" value="PNDRDTASEII"/>
</dbReference>
<accession>A0ABQ6LMS1</accession>
<comment type="caution">
    <text evidence="2">The sequence shown here is derived from an EMBL/GenBank/DDBJ whole genome shotgun (WGS) entry which is preliminary data.</text>
</comment>
<organism evidence="2 3">
    <name type="scientific">Paralimibaculum aggregatum</name>
    <dbReference type="NCBI Taxonomy" id="3036245"/>
    <lineage>
        <taxon>Bacteria</taxon>
        <taxon>Pseudomonadati</taxon>
        <taxon>Pseudomonadota</taxon>
        <taxon>Alphaproteobacteria</taxon>
        <taxon>Rhodobacterales</taxon>
        <taxon>Paracoccaceae</taxon>
        <taxon>Paralimibaculum</taxon>
    </lineage>
</organism>
<evidence type="ECO:0000313" key="2">
    <source>
        <dbReference type="EMBL" id="GMG84514.1"/>
    </source>
</evidence>
<keyword evidence="1" id="KW-0560">Oxidoreductase</keyword>
<dbReference type="PANTHER" id="PTHR43539">
    <property type="entry name" value="FLAVIN-BINDING MONOOXYGENASE-LIKE PROTEIN (AFU_ORTHOLOGUE AFUA_4G09220)"/>
    <property type="match status" value="1"/>
</dbReference>
<keyword evidence="3" id="KW-1185">Reference proteome</keyword>
<dbReference type="Proteomes" id="UP001239909">
    <property type="component" value="Unassembled WGS sequence"/>
</dbReference>
<dbReference type="InterPro" id="IPR050982">
    <property type="entry name" value="Auxin_biosynth/cation_transpt"/>
</dbReference>
<dbReference type="EMBL" id="BSYI01000037">
    <property type="protein sequence ID" value="GMG84514.1"/>
    <property type="molecule type" value="Genomic_DNA"/>
</dbReference>
<dbReference type="InterPro" id="IPR036188">
    <property type="entry name" value="FAD/NAD-bd_sf"/>
</dbReference>
<protein>
    <submittedName>
        <fullName evidence="2">NAD(P)/FAD-dependent oxidoreductase</fullName>
    </submittedName>
</protein>
<dbReference type="PANTHER" id="PTHR43539:SF78">
    <property type="entry name" value="FLAVIN-CONTAINING MONOOXYGENASE"/>
    <property type="match status" value="1"/>
</dbReference>
<dbReference type="RefSeq" id="WP_285673554.1">
    <property type="nucleotide sequence ID" value="NZ_BSYI01000037.1"/>
</dbReference>
<proteinExistence type="predicted"/>
<sequence>MPERHDAVVVGAGWAGLSVGCMLGRAGLDYVILERDRICETWRTQRWDSFRMNTPNVLTILPGDRYDGTDPEGYMTRDEFVDMVEGYVRRNHLLVQEKTEVREVRPADGGYVIRTSRGTTESDCVVVATGNLNLPRWPELANRFPASVKQIDGTAFRSAAALPPGAVLVIGCGNTGGQIAEELTRDGRRVFLATGRNGRVPRTYRGRDIFLWLTDNGRMAKPRTTETGRGLIGATHTISLQSLSAQGVKLLGRLKDCTSDGRLSFHDSLAESVAFGDEMSAMLKREIDDFVACRALAAPDAVPDPAETVAAEFPDPPITEIDLNAEGITNVIWAVGLRGDFGWLKVPGALDAKGNPVEDRCISVPGLYFAGLDSLASLRAGTVLAAADDANRIVDDIVARLPNG</sequence>